<evidence type="ECO:0000313" key="2">
    <source>
        <dbReference type="Proteomes" id="UP001234989"/>
    </source>
</evidence>
<dbReference type="EMBL" id="CP133612">
    <property type="protein sequence ID" value="WMV09596.1"/>
    <property type="molecule type" value="Genomic_DNA"/>
</dbReference>
<accession>A0AAF0PVX5</accession>
<protein>
    <submittedName>
        <fullName evidence="1">Uncharacterized protein</fullName>
    </submittedName>
</protein>
<organism evidence="1 2">
    <name type="scientific">Solanum verrucosum</name>
    <dbReference type="NCBI Taxonomy" id="315347"/>
    <lineage>
        <taxon>Eukaryota</taxon>
        <taxon>Viridiplantae</taxon>
        <taxon>Streptophyta</taxon>
        <taxon>Embryophyta</taxon>
        <taxon>Tracheophyta</taxon>
        <taxon>Spermatophyta</taxon>
        <taxon>Magnoliopsida</taxon>
        <taxon>eudicotyledons</taxon>
        <taxon>Gunneridae</taxon>
        <taxon>Pentapetalae</taxon>
        <taxon>asterids</taxon>
        <taxon>lamiids</taxon>
        <taxon>Solanales</taxon>
        <taxon>Solanaceae</taxon>
        <taxon>Solanoideae</taxon>
        <taxon>Solaneae</taxon>
        <taxon>Solanum</taxon>
    </lineage>
</organism>
<dbReference type="Proteomes" id="UP001234989">
    <property type="component" value="Chromosome 1"/>
</dbReference>
<reference evidence="1" key="1">
    <citation type="submission" date="2023-08" db="EMBL/GenBank/DDBJ databases">
        <title>A de novo genome assembly of Solanum verrucosum Schlechtendal, a Mexican diploid species geographically isolated from the other diploid A-genome species in potato relatives.</title>
        <authorList>
            <person name="Hosaka K."/>
        </authorList>
    </citation>
    <scope>NUCLEOTIDE SEQUENCE</scope>
    <source>
        <tissue evidence="1">Young leaves</tissue>
    </source>
</reference>
<proteinExistence type="predicted"/>
<sequence>MDLWFVLQVRGS</sequence>
<keyword evidence="2" id="KW-1185">Reference proteome</keyword>
<evidence type="ECO:0000313" key="1">
    <source>
        <dbReference type="EMBL" id="WMV09596.1"/>
    </source>
</evidence>
<gene>
    <name evidence="1" type="ORF">MTR67_002981</name>
</gene>
<name>A0AAF0PVX5_SOLVR</name>